<dbReference type="EMBL" id="JAIWOZ010000003">
    <property type="protein sequence ID" value="KAH6607992.1"/>
    <property type="molecule type" value="Genomic_DNA"/>
</dbReference>
<evidence type="ECO:0000313" key="2">
    <source>
        <dbReference type="Proteomes" id="UP000827724"/>
    </source>
</evidence>
<keyword evidence="2" id="KW-1185">Reference proteome</keyword>
<gene>
    <name evidence="1" type="ORF">Trco_004305</name>
</gene>
<proteinExistence type="predicted"/>
<dbReference type="AlphaFoldDB" id="A0A9P8QT02"/>
<comment type="caution">
    <text evidence="1">The sequence shown here is derived from an EMBL/GenBank/DDBJ whole genome shotgun (WGS) entry which is preliminary data.</text>
</comment>
<reference evidence="1" key="1">
    <citation type="submission" date="2021-08" db="EMBL/GenBank/DDBJ databases">
        <title>Chromosome-Level Trichoderma cornu-damae using Hi-C Data.</title>
        <authorList>
            <person name="Kim C.S."/>
        </authorList>
    </citation>
    <scope>NUCLEOTIDE SEQUENCE</scope>
    <source>
        <strain evidence="1">KA19-0412C</strain>
    </source>
</reference>
<name>A0A9P8QT02_9HYPO</name>
<dbReference type="Proteomes" id="UP000827724">
    <property type="component" value="Unassembled WGS sequence"/>
</dbReference>
<evidence type="ECO:0000313" key="1">
    <source>
        <dbReference type="EMBL" id="KAH6607992.1"/>
    </source>
</evidence>
<sequence>MPLPAARLREAEGVIAEQGAEPDELSAPDGHVRDVGGALTLEFSTVIGGNRVNDDEAYFMSRQQDGHLVLEDVILRLEIRGDGAVNAIQGGWSSCFASLPQDRVPLEHLG</sequence>
<accession>A0A9P8QT02</accession>
<protein>
    <submittedName>
        <fullName evidence="1">Uncharacterized protein</fullName>
    </submittedName>
</protein>
<organism evidence="1 2">
    <name type="scientific">Trichoderma cornu-damae</name>
    <dbReference type="NCBI Taxonomy" id="654480"/>
    <lineage>
        <taxon>Eukaryota</taxon>
        <taxon>Fungi</taxon>
        <taxon>Dikarya</taxon>
        <taxon>Ascomycota</taxon>
        <taxon>Pezizomycotina</taxon>
        <taxon>Sordariomycetes</taxon>
        <taxon>Hypocreomycetidae</taxon>
        <taxon>Hypocreales</taxon>
        <taxon>Hypocreaceae</taxon>
        <taxon>Trichoderma</taxon>
    </lineage>
</organism>